<sequence length="453" mass="51188">MAPSLFALPLTGVQHPETFRTHQLKKLKKRKRDARGASDEEDGDDGRQSDESDADGEPLGKDGTRALSTAASSAHLSAADASQYRLAGHSYEDDLPGGGFPHGPAPSNVGNAEDNIQEDLAALNPPLYVANTSSAKVVPDAVLQPGTRLRRRHLAVLIAIMHRCLLEGDFVRAGRAWGMLLRMELRGDEIDIRAQGRWGLGAEILFRKPMQISAKNSNESTHNADETLHSSDPNDEADAVQHFFSSAGFDQAREYYERLILQHPFRKQRPHSVSSIDFYPAMFGLWVFQIEEPFKSTQRLHREEWKNDDDEYDEGRVDDKDTSDQSISREMVISCLRRYEELVTRLEELLLSPPYSDTSSLWQLRGMVALRMADLYVLDLPSEQFPESDDHEDDNDAETMAFKPSLQDHRRERENNLAKRQRELGKARLAFQRAKKCGGQVWEGVQDLLHDPE</sequence>
<dbReference type="RefSeq" id="XP_018190951.1">
    <property type="nucleotide sequence ID" value="XM_018331871.1"/>
</dbReference>
<feature type="compositionally biased region" description="Basic and acidic residues" evidence="1">
    <location>
        <begin position="406"/>
        <end position="419"/>
    </location>
</feature>
<feature type="region of interest" description="Disordered" evidence="1">
    <location>
        <begin position="384"/>
        <end position="419"/>
    </location>
</feature>
<evidence type="ECO:0000313" key="3">
    <source>
        <dbReference type="Proteomes" id="UP000076632"/>
    </source>
</evidence>
<dbReference type="OrthoDB" id="2159786at2759"/>
<accession>A0A165IU71</accession>
<feature type="region of interest" description="Disordered" evidence="1">
    <location>
        <begin position="301"/>
        <end position="323"/>
    </location>
</feature>
<dbReference type="EMBL" id="KV407455">
    <property type="protein sequence ID" value="KZF25396.1"/>
    <property type="molecule type" value="Genomic_DNA"/>
</dbReference>
<keyword evidence="3" id="KW-1185">Reference proteome</keyword>
<dbReference type="GO" id="GO:0001164">
    <property type="term" value="F:RNA polymerase I core promoter sequence-specific DNA binding"/>
    <property type="evidence" value="ECO:0007669"/>
    <property type="project" value="InterPro"/>
</dbReference>
<reference evidence="2 3" key="1">
    <citation type="journal article" date="2016" name="Fungal Biol.">
        <title>The genome of Xylona heveae provides a window into fungal endophytism.</title>
        <authorList>
            <person name="Gazis R."/>
            <person name="Kuo A."/>
            <person name="Riley R."/>
            <person name="LaButti K."/>
            <person name="Lipzen A."/>
            <person name="Lin J."/>
            <person name="Amirebrahimi M."/>
            <person name="Hesse C.N."/>
            <person name="Spatafora J.W."/>
            <person name="Henrissat B."/>
            <person name="Hainaut M."/>
            <person name="Grigoriev I.V."/>
            <person name="Hibbett D.S."/>
        </authorList>
    </citation>
    <scope>NUCLEOTIDE SEQUENCE [LARGE SCALE GENOMIC DNA]</scope>
    <source>
        <strain evidence="2 3">TC161</strain>
    </source>
</reference>
<dbReference type="GO" id="GO:0042790">
    <property type="term" value="P:nucleolar large rRNA transcription by RNA polymerase I"/>
    <property type="evidence" value="ECO:0007669"/>
    <property type="project" value="TreeGrafter"/>
</dbReference>
<dbReference type="GO" id="GO:0001181">
    <property type="term" value="F:RNA polymerase I general transcription initiation factor activity"/>
    <property type="evidence" value="ECO:0007669"/>
    <property type="project" value="InterPro"/>
</dbReference>
<dbReference type="GO" id="GO:0017025">
    <property type="term" value="F:TBP-class protein binding"/>
    <property type="evidence" value="ECO:0007669"/>
    <property type="project" value="TreeGrafter"/>
</dbReference>
<dbReference type="GO" id="GO:0070860">
    <property type="term" value="C:RNA polymerase I core factor complex"/>
    <property type="evidence" value="ECO:0007669"/>
    <property type="project" value="TreeGrafter"/>
</dbReference>
<dbReference type="PANTHER" id="PTHR28244:SF1">
    <property type="entry name" value="RNA POLYMERASE I-SPECIFIC TRANSCRIPTION INITIATION FACTOR RRN11"/>
    <property type="match status" value="1"/>
</dbReference>
<feature type="compositionally biased region" description="Acidic residues" evidence="1">
    <location>
        <begin position="386"/>
        <end position="397"/>
    </location>
</feature>
<dbReference type="Pfam" id="PF04090">
    <property type="entry name" value="Rrn11"/>
    <property type="match status" value="1"/>
</dbReference>
<dbReference type="InterPro" id="IPR053029">
    <property type="entry name" value="RNA_pol_I-specific_init_factor"/>
</dbReference>
<feature type="compositionally biased region" description="Basic residues" evidence="1">
    <location>
        <begin position="22"/>
        <end position="33"/>
    </location>
</feature>
<evidence type="ECO:0008006" key="4">
    <source>
        <dbReference type="Google" id="ProtNLM"/>
    </source>
</evidence>
<dbReference type="OMA" id="TPNESHQ"/>
<protein>
    <recommendedName>
        <fullName evidence="4">Transcription initiation factor Rrn11</fullName>
    </recommendedName>
</protein>
<evidence type="ECO:0000256" key="1">
    <source>
        <dbReference type="SAM" id="MobiDB-lite"/>
    </source>
</evidence>
<feature type="region of interest" description="Disordered" evidence="1">
    <location>
        <begin position="215"/>
        <end position="235"/>
    </location>
</feature>
<dbReference type="GeneID" id="28897008"/>
<dbReference type="InParanoid" id="A0A165IU71"/>
<organism evidence="2 3">
    <name type="scientific">Xylona heveae (strain CBS 132557 / TC161)</name>
    <dbReference type="NCBI Taxonomy" id="1328760"/>
    <lineage>
        <taxon>Eukaryota</taxon>
        <taxon>Fungi</taxon>
        <taxon>Dikarya</taxon>
        <taxon>Ascomycota</taxon>
        <taxon>Pezizomycotina</taxon>
        <taxon>Xylonomycetes</taxon>
        <taxon>Xylonales</taxon>
        <taxon>Xylonaceae</taxon>
        <taxon>Xylona</taxon>
    </lineage>
</organism>
<evidence type="ECO:0000313" key="2">
    <source>
        <dbReference type="EMBL" id="KZF25396.1"/>
    </source>
</evidence>
<dbReference type="Proteomes" id="UP000076632">
    <property type="component" value="Unassembled WGS sequence"/>
</dbReference>
<dbReference type="PANTHER" id="PTHR28244">
    <property type="entry name" value="RNA POLYMERASE I-SPECIFIC TRANSCRIPTION INITIATION FACTOR RRN11"/>
    <property type="match status" value="1"/>
</dbReference>
<feature type="region of interest" description="Disordered" evidence="1">
    <location>
        <begin position="90"/>
        <end position="112"/>
    </location>
</feature>
<dbReference type="InterPro" id="IPR007224">
    <property type="entry name" value="TIF_Rrn11"/>
</dbReference>
<dbReference type="AlphaFoldDB" id="A0A165IU71"/>
<feature type="compositionally biased region" description="Basic and acidic residues" evidence="1">
    <location>
        <begin position="314"/>
        <end position="323"/>
    </location>
</feature>
<name>A0A165IU71_XYLHT</name>
<proteinExistence type="predicted"/>
<gene>
    <name evidence="2" type="ORF">L228DRAFT_244226</name>
</gene>
<feature type="region of interest" description="Disordered" evidence="1">
    <location>
        <begin position="1"/>
        <end position="64"/>
    </location>
</feature>